<proteinExistence type="predicted"/>
<dbReference type="Pfam" id="PF12671">
    <property type="entry name" value="Amidase_6"/>
    <property type="match status" value="1"/>
</dbReference>
<evidence type="ECO:0000259" key="2">
    <source>
        <dbReference type="Pfam" id="PF12671"/>
    </source>
</evidence>
<evidence type="ECO:0000256" key="1">
    <source>
        <dbReference type="SAM" id="MobiDB-lite"/>
    </source>
</evidence>
<dbReference type="AlphaFoldDB" id="A0A3G3K438"/>
<reference evidence="3 4" key="1">
    <citation type="submission" date="2018-10" db="EMBL/GenBank/DDBJ databases">
        <title>Genome Sequence of Cohnella sp.</title>
        <authorList>
            <person name="Srinivasan S."/>
            <person name="Kim M.K."/>
        </authorList>
    </citation>
    <scope>NUCLEOTIDE SEQUENCE [LARGE SCALE GENOMIC DNA]</scope>
    <source>
        <strain evidence="3 4">18JY8-7</strain>
    </source>
</reference>
<accession>A0A3G3K438</accession>
<evidence type="ECO:0000313" key="4">
    <source>
        <dbReference type="Proteomes" id="UP000269097"/>
    </source>
</evidence>
<dbReference type="PANTHER" id="PTHR40032:SF1">
    <property type="entry name" value="EXPORTED PROTEIN"/>
    <property type="match status" value="1"/>
</dbReference>
<dbReference type="KEGG" id="coh:EAV92_23895"/>
<feature type="compositionally biased region" description="Low complexity" evidence="1">
    <location>
        <begin position="1"/>
        <end position="15"/>
    </location>
</feature>
<dbReference type="Proteomes" id="UP000269097">
    <property type="component" value="Chromosome"/>
</dbReference>
<gene>
    <name evidence="3" type="ORF">EAV92_23895</name>
</gene>
<keyword evidence="4" id="KW-1185">Reference proteome</keyword>
<organism evidence="3 4">
    <name type="scientific">Cohnella candidum</name>
    <dbReference type="NCBI Taxonomy" id="2674991"/>
    <lineage>
        <taxon>Bacteria</taxon>
        <taxon>Bacillati</taxon>
        <taxon>Bacillota</taxon>
        <taxon>Bacilli</taxon>
        <taxon>Bacillales</taxon>
        <taxon>Paenibacillaceae</taxon>
        <taxon>Cohnella</taxon>
    </lineage>
</organism>
<feature type="domain" description="Putative amidase" evidence="2">
    <location>
        <begin position="230"/>
        <end position="383"/>
    </location>
</feature>
<dbReference type="EMBL" id="CP033433">
    <property type="protein sequence ID" value="AYQ75315.1"/>
    <property type="molecule type" value="Genomic_DNA"/>
</dbReference>
<feature type="region of interest" description="Disordered" evidence="1">
    <location>
        <begin position="1"/>
        <end position="43"/>
    </location>
</feature>
<dbReference type="InterPro" id="IPR024301">
    <property type="entry name" value="Amidase_6"/>
</dbReference>
<protein>
    <recommendedName>
        <fullName evidence="2">Putative amidase domain-containing protein</fullName>
    </recommendedName>
</protein>
<sequence>MACPARSASCARPPANKINRRHPSYAAGRGKGEGPVPESHKKQADWKETLYGYVNAVNEAGLRGDPSALRAVPDALHRNRLSARLTETANREALLGIRTVRSEVRARIERHSENGKDVWADVSLHFVRSCEQLGVTWQEERVDRERLRFVSAGKEWRLDAAEPLAIEGRFRAVVPQPDDELEDLFERRDAMPSVPYINMNPRGRFQSRVYAGPGADGAYGYDPYRRGIPYRRAEAVAYAERWWNDPNPAYHNFEVNCTNYVSQCIFAGHAPMNYTGRRETGWWYQGMSNGREMWSFSWAVADSLQRYLGHPRSSGLRAEALGSPDGLQLGDVICYDWDGSGRFGHNTIVTAFAPDGSPLVNANTVASRHRYWDYRDSYAYTSRTRYRFFHIHDEF</sequence>
<name>A0A3G3K438_9BACL</name>
<evidence type="ECO:0000313" key="3">
    <source>
        <dbReference type="EMBL" id="AYQ75315.1"/>
    </source>
</evidence>
<dbReference type="PANTHER" id="PTHR40032">
    <property type="entry name" value="EXPORTED PROTEIN-RELATED"/>
    <property type="match status" value="1"/>
</dbReference>